<evidence type="ECO:0000259" key="24">
    <source>
        <dbReference type="Pfam" id="PF07504"/>
    </source>
</evidence>
<keyword evidence="12" id="KW-0862">Zinc</keyword>
<dbReference type="InterPro" id="IPR050728">
    <property type="entry name" value="Zinc_Metalloprotease_M4"/>
</dbReference>
<dbReference type="FunFam" id="1.10.390.10:FF:000012">
    <property type="entry name" value="Thermolysin"/>
    <property type="match status" value="1"/>
</dbReference>
<evidence type="ECO:0000259" key="22">
    <source>
        <dbReference type="Pfam" id="PF02868"/>
    </source>
</evidence>
<dbReference type="GO" id="GO:0005576">
    <property type="term" value="C:extracellular region"/>
    <property type="evidence" value="ECO:0007669"/>
    <property type="project" value="UniProtKB-SubCell"/>
</dbReference>
<evidence type="ECO:0000256" key="2">
    <source>
        <dbReference type="ARBA" id="ARBA00001947"/>
    </source>
</evidence>
<dbReference type="InterPro" id="IPR013783">
    <property type="entry name" value="Ig-like_fold"/>
</dbReference>
<evidence type="ECO:0000259" key="21">
    <source>
        <dbReference type="Pfam" id="PF01447"/>
    </source>
</evidence>
<evidence type="ECO:0000256" key="3">
    <source>
        <dbReference type="ARBA" id="ARBA00004613"/>
    </source>
</evidence>
<sequence>MLKKILPVAAITTLALSQTLFPLVSTAESTAEKPKIAVSSKFVEEISLSESVGSPNFISGKLTDSSKDSPEKIVYAFLNSEKHTYKLESDAKSLFTVLKQEKESLGHQVVRLQQVYKGIPIFGYRQIAHINKGVLQSFSGSVAPEAIIKASINGKKRISKDEAIDLAKQDLKLNATFTKTPTADLNIYIKENKAHLVYLVRLNFLKPEPGNWYYFVDAVSGAIIDKFNAIEHARTTVKGTGVLGDTKTLQANKIKNSFYLQDYTRGLGIQTYDAQYEENLPGKLWVDSDGNLKDAYDAPAVDAHYYAGITYDYYKKIHNRDSFDNNGAPIKSTVHYDSQYNNAFWDGTQMVYGDGDGQRFRPLSGGIDVVGHEITHAVTEHTAGLIYKNESGAINESISDIFGTLIEFYNNKNPDWKIGEDVYTPDQPGDALRYMDDPTRAGDPDHYSKRYTGSDDNGGVHTNSSIINKAAYLISEGGTHYNVKVQGIGKDKLGKIFYRALTQYLTPLSDFQQLRNAAIQSAKDLYGSTATEVKTVADAFTAVGISGKPAESAIQTLELGKPFTFEFKNAGDVKWFKIDPKPALAKNSHIKFSVSGDYDSYISVFRDGTSADQGDTLPIYKNRINEIDFPLAWDGPLYVKVEGKGIGVFTINNEPHYAQPTDPPEECLAEISAEADHSVLGLLRSLRDIRDNLLQQTQKGKEIASLYYRISKEVVDDAIIDSKFRSSVANDIEQLKGVIQELQKISNGENSSYKLTKQDVKVMQHLKDAVNKKASKETSAQLNEVWNSLHLEEGKSLSEAIKSVGLSANSSNEIIVKVKKGVSLNQLAKAVKNAMTALGIKQAPQIKGLSNNIVKVENTYIFEVNHSPKGLVKQLKKQDIFEFVEENKTMHAFSADIQYQTQWSLENKGQTPYDGNPGKPGADIKFAEMEKFLSGKKLPDTIIAVVDTGVAYNLDDFAGKVLTNLDYDFVNNDADAMDDGNHGTHVAGIIGATSGNNISMTGINQSTKILPVKVLNAEGKGTSENVALGIRYAVDKGAKVINLSLGGDEVSSVVEDALKYAVSKGATIVAAAGNDGAGKLSYPASSEYAISVGATNNLDEIADFSNGGEGLDVVAPGERIPSLYPDGQVYYLDGTSMATPHVAAVAGLLYSIKPSIKFTNVLEVLQETSIDLGDAGYDPVYGWGRLDAAAAVKYLSSQAPSAPQVNPVTDRDTKVNPVTDRDTKVTGTAEAEAKVTVKAGSAVLGVATAGKDGKFSVNIKAQRAGTVLIVTATDKANNTSAATNVTVQDKTPPNAPKVNPVTDRDTKVTGTTEAEAKVTVKVGSSVLGVATAGKDGKFSVNIKAQRAGTVLIVTATDKANNTSPAVKITVQAKKLRSHGK</sequence>
<comment type="similarity">
    <text evidence="5 18">Belongs to the peptidase S8 family.</text>
</comment>
<dbReference type="Gene3D" id="1.10.390.10">
    <property type="entry name" value="Neutral Protease Domain 2"/>
    <property type="match status" value="1"/>
</dbReference>
<dbReference type="InterPro" id="IPR027268">
    <property type="entry name" value="Peptidase_M4/M1_CTD_sf"/>
</dbReference>
<evidence type="ECO:0000313" key="27">
    <source>
        <dbReference type="Proteomes" id="UP000023566"/>
    </source>
</evidence>
<dbReference type="PANTHER" id="PTHR33794">
    <property type="entry name" value="BACILLOLYSIN"/>
    <property type="match status" value="1"/>
</dbReference>
<feature type="region of interest" description="Disordered" evidence="19">
    <location>
        <begin position="1200"/>
        <end position="1227"/>
    </location>
</feature>
<dbReference type="SUPFAM" id="SSF55486">
    <property type="entry name" value="Metalloproteases ('zincins'), catalytic domain"/>
    <property type="match status" value="1"/>
</dbReference>
<keyword evidence="15" id="KW-0865">Zymogen</keyword>
<dbReference type="PROSITE" id="PS51892">
    <property type="entry name" value="SUBTILASE"/>
    <property type="match status" value="1"/>
</dbReference>
<evidence type="ECO:0000259" key="23">
    <source>
        <dbReference type="Pfam" id="PF03413"/>
    </source>
</evidence>
<dbReference type="Gene3D" id="3.10.450.490">
    <property type="match status" value="1"/>
</dbReference>
<keyword evidence="10 18" id="KW-0378">Hydrolase</keyword>
<keyword evidence="9" id="KW-0732">Signal</keyword>
<dbReference type="EMBL" id="AOTZ01000009">
    <property type="protein sequence ID" value="EZP75245.1"/>
    <property type="molecule type" value="Genomic_DNA"/>
</dbReference>
<feature type="active site" description="Charge relay system" evidence="18">
    <location>
        <position position="947"/>
    </location>
</feature>
<feature type="active site" description="Proton donor" evidence="17">
    <location>
        <position position="461"/>
    </location>
</feature>
<evidence type="ECO:0000256" key="13">
    <source>
        <dbReference type="ARBA" id="ARBA00022837"/>
    </source>
</evidence>
<dbReference type="PROSITE" id="PS00138">
    <property type="entry name" value="SUBTILASE_SER"/>
    <property type="match status" value="1"/>
</dbReference>
<dbReference type="InterPro" id="IPR023828">
    <property type="entry name" value="Peptidase_S8_Ser-AS"/>
</dbReference>
<dbReference type="InterPro" id="IPR022398">
    <property type="entry name" value="Peptidase_S8_His-AS"/>
</dbReference>
<dbReference type="CDD" id="cd09597">
    <property type="entry name" value="M4_TLP"/>
    <property type="match status" value="1"/>
</dbReference>
<feature type="compositionally biased region" description="Basic and acidic residues" evidence="19">
    <location>
        <begin position="436"/>
        <end position="448"/>
    </location>
</feature>
<dbReference type="GO" id="GO:0006508">
    <property type="term" value="P:proteolysis"/>
    <property type="evidence" value="ECO:0007669"/>
    <property type="project" value="UniProtKB-KW"/>
</dbReference>
<dbReference type="GO" id="GO:0004252">
    <property type="term" value="F:serine-type endopeptidase activity"/>
    <property type="evidence" value="ECO:0007669"/>
    <property type="project" value="UniProtKB-UniRule"/>
</dbReference>
<feature type="region of interest" description="Disordered" evidence="19">
    <location>
        <begin position="436"/>
        <end position="456"/>
    </location>
</feature>
<comment type="cofactor">
    <cofactor evidence="2">
        <name>Zn(2+)</name>
        <dbReference type="ChEBI" id="CHEBI:29105"/>
    </cofactor>
</comment>
<dbReference type="InterPro" id="IPR023827">
    <property type="entry name" value="Peptidase_S8_Asp-AS"/>
</dbReference>
<evidence type="ECO:0000313" key="26">
    <source>
        <dbReference type="EMBL" id="EZP75245.1"/>
    </source>
</evidence>
<feature type="active site" description="Charge relay system" evidence="18">
    <location>
        <position position="982"/>
    </location>
</feature>
<dbReference type="GO" id="GO:0046872">
    <property type="term" value="F:metal ion binding"/>
    <property type="evidence" value="ECO:0007669"/>
    <property type="project" value="UniProtKB-KW"/>
</dbReference>
<feature type="domain" description="PepSY" evidence="23">
    <location>
        <begin position="157"/>
        <end position="226"/>
    </location>
</feature>
<feature type="domain" description="FTP" evidence="24">
    <location>
        <begin position="95"/>
        <end position="142"/>
    </location>
</feature>
<dbReference type="PROSITE" id="PS00137">
    <property type="entry name" value="SUBTILASE_HIS"/>
    <property type="match status" value="1"/>
</dbReference>
<protein>
    <submittedName>
        <fullName evidence="26">Bacillolysin</fullName>
    </submittedName>
</protein>
<dbReference type="Pfam" id="PF03413">
    <property type="entry name" value="PepSY"/>
    <property type="match status" value="1"/>
</dbReference>
<keyword evidence="11 18" id="KW-0720">Serine protease</keyword>
<evidence type="ECO:0000256" key="16">
    <source>
        <dbReference type="ARBA" id="ARBA00058263"/>
    </source>
</evidence>
<comment type="caution">
    <text evidence="26">The sequence shown here is derived from an EMBL/GenBank/DDBJ whole genome shotgun (WGS) entry which is preliminary data.</text>
</comment>
<evidence type="ECO:0000259" key="25">
    <source>
        <dbReference type="Pfam" id="PF17936"/>
    </source>
</evidence>
<evidence type="ECO:0000256" key="18">
    <source>
        <dbReference type="PROSITE-ProRule" id="PRU01240"/>
    </source>
</evidence>
<feature type="region of interest" description="Disordered" evidence="19">
    <location>
        <begin position="1290"/>
        <end position="1309"/>
    </location>
</feature>
<evidence type="ECO:0000256" key="15">
    <source>
        <dbReference type="ARBA" id="ARBA00023145"/>
    </source>
</evidence>
<feature type="domain" description="Peptidase M4 C-terminal" evidence="22">
    <location>
        <begin position="383"/>
        <end position="545"/>
    </location>
</feature>
<dbReference type="InterPro" id="IPR013856">
    <property type="entry name" value="Peptidase_M4_domain"/>
</dbReference>
<dbReference type="Pfam" id="PF01447">
    <property type="entry name" value="Peptidase_M4"/>
    <property type="match status" value="1"/>
</dbReference>
<dbReference type="Gene3D" id="3.10.170.10">
    <property type="match status" value="1"/>
</dbReference>
<evidence type="ECO:0000256" key="9">
    <source>
        <dbReference type="ARBA" id="ARBA00022729"/>
    </source>
</evidence>
<keyword evidence="13" id="KW-0106">Calcium</keyword>
<keyword evidence="6" id="KW-0964">Secreted</keyword>
<dbReference type="PROSITE" id="PS00136">
    <property type="entry name" value="SUBTILASE_ASP"/>
    <property type="match status" value="1"/>
</dbReference>
<keyword evidence="27" id="KW-1185">Reference proteome</keyword>
<dbReference type="Pfam" id="PF02868">
    <property type="entry name" value="Peptidase_M4_C"/>
    <property type="match status" value="1"/>
</dbReference>
<feature type="active site" description="Charge relay system" evidence="18">
    <location>
        <position position="1136"/>
    </location>
</feature>
<dbReference type="InterPro" id="IPR011096">
    <property type="entry name" value="FTP_domain"/>
</dbReference>
<evidence type="ECO:0000256" key="7">
    <source>
        <dbReference type="ARBA" id="ARBA00022670"/>
    </source>
</evidence>
<evidence type="ECO:0000256" key="6">
    <source>
        <dbReference type="ARBA" id="ARBA00022525"/>
    </source>
</evidence>
<keyword evidence="14" id="KW-0482">Metalloprotease</keyword>
<dbReference type="SUPFAM" id="SSF52743">
    <property type="entry name" value="Subtilisin-like"/>
    <property type="match status" value="1"/>
</dbReference>
<dbReference type="Gene3D" id="2.60.40.10">
    <property type="entry name" value="Immunoglobulins"/>
    <property type="match status" value="2"/>
</dbReference>
<evidence type="ECO:0000256" key="14">
    <source>
        <dbReference type="ARBA" id="ARBA00023049"/>
    </source>
</evidence>
<gene>
    <name evidence="26" type="ORF">H839_17133</name>
</gene>
<feature type="domain" description="Peptidase S8/S53" evidence="20">
    <location>
        <begin position="941"/>
        <end position="1184"/>
    </location>
</feature>
<dbReference type="Gene3D" id="3.40.50.200">
    <property type="entry name" value="Peptidase S8/S53 domain"/>
    <property type="match status" value="1"/>
</dbReference>
<reference evidence="26 27" key="1">
    <citation type="journal article" date="2014" name="Appl. Microbiol. Biotechnol.">
        <title>Transformable facultative thermophile Geobacillus stearothermophilus NUB3621 as a host strain for metabolic engineering.</title>
        <authorList>
            <person name="Blanchard K."/>
            <person name="Robic S."/>
            <person name="Matsumura I."/>
        </authorList>
    </citation>
    <scope>NUCLEOTIDE SEQUENCE [LARGE SCALE GENOMIC DNA]</scope>
    <source>
        <strain evidence="26 27">NUB3621</strain>
    </source>
</reference>
<dbReference type="InterPro" id="IPR041498">
    <property type="entry name" value="Big_6"/>
</dbReference>
<dbReference type="InterPro" id="IPR036852">
    <property type="entry name" value="Peptidase_S8/S53_dom_sf"/>
</dbReference>
<dbReference type="Gene3D" id="3.10.450.40">
    <property type="match status" value="1"/>
</dbReference>
<keyword evidence="7 18" id="KW-0645">Protease</keyword>
<evidence type="ECO:0000256" key="8">
    <source>
        <dbReference type="ARBA" id="ARBA00022723"/>
    </source>
</evidence>
<dbReference type="GO" id="GO:0008237">
    <property type="term" value="F:metallopeptidase activity"/>
    <property type="evidence" value="ECO:0007669"/>
    <property type="project" value="UniProtKB-KW"/>
</dbReference>
<dbReference type="PANTHER" id="PTHR33794:SF3">
    <property type="entry name" value="NEUTRAL PROTEASE B"/>
    <property type="match status" value="1"/>
</dbReference>
<evidence type="ECO:0000256" key="1">
    <source>
        <dbReference type="ARBA" id="ARBA00001913"/>
    </source>
</evidence>
<dbReference type="Pfam" id="PF07504">
    <property type="entry name" value="FTP"/>
    <property type="match status" value="1"/>
</dbReference>
<proteinExistence type="inferred from homology"/>
<feature type="domain" description="Bacterial Ig" evidence="25">
    <location>
        <begin position="1214"/>
        <end position="1289"/>
    </location>
</feature>
<comment type="function">
    <text evidence="16">Extracellular zinc metalloprotease.</text>
</comment>
<feature type="active site" evidence="17">
    <location>
        <position position="373"/>
    </location>
</feature>
<evidence type="ECO:0000256" key="4">
    <source>
        <dbReference type="ARBA" id="ARBA00009388"/>
    </source>
</evidence>
<dbReference type="InterPro" id="IPR001570">
    <property type="entry name" value="Peptidase_M4_C_domain"/>
</dbReference>
<dbReference type="InterPro" id="IPR025711">
    <property type="entry name" value="PepSY"/>
</dbReference>
<dbReference type="InterPro" id="IPR034084">
    <property type="entry name" value="Thermitase-like_dom"/>
</dbReference>
<name>A0ABC9VAV2_9BACL</name>
<comment type="similarity">
    <text evidence="4">Belongs to the peptidase M4 family.</text>
</comment>
<organism evidence="26 27">
    <name type="scientific">Parageobacillus genomosp. 1</name>
    <dbReference type="NCBI Taxonomy" id="1295642"/>
    <lineage>
        <taxon>Bacteria</taxon>
        <taxon>Bacillati</taxon>
        <taxon>Bacillota</taxon>
        <taxon>Bacilli</taxon>
        <taxon>Bacillales</taxon>
        <taxon>Anoxybacillaceae</taxon>
        <taxon>Parageobacillus</taxon>
    </lineage>
</organism>
<evidence type="ECO:0000256" key="12">
    <source>
        <dbReference type="ARBA" id="ARBA00022833"/>
    </source>
</evidence>
<dbReference type="PRINTS" id="PR00730">
    <property type="entry name" value="THERMOLYSIN"/>
</dbReference>
<feature type="domain" description="Bacterial Ig" evidence="25">
    <location>
        <begin position="1293"/>
        <end position="1371"/>
    </location>
</feature>
<evidence type="ECO:0000256" key="17">
    <source>
        <dbReference type="PIRSR" id="PIRSR623612-1"/>
    </source>
</evidence>
<evidence type="ECO:0000256" key="19">
    <source>
        <dbReference type="SAM" id="MobiDB-lite"/>
    </source>
</evidence>
<evidence type="ECO:0000256" key="5">
    <source>
        <dbReference type="ARBA" id="ARBA00011073"/>
    </source>
</evidence>
<evidence type="ECO:0000256" key="11">
    <source>
        <dbReference type="ARBA" id="ARBA00022825"/>
    </source>
</evidence>
<dbReference type="Proteomes" id="UP000023566">
    <property type="component" value="Chromosome"/>
</dbReference>
<dbReference type="InterPro" id="IPR023612">
    <property type="entry name" value="Peptidase_M4"/>
</dbReference>
<feature type="domain" description="Peptidase M4" evidence="21">
    <location>
        <begin position="238"/>
        <end position="380"/>
    </location>
</feature>
<comment type="subcellular location">
    <subcellularLocation>
        <location evidence="3">Secreted</location>
    </subcellularLocation>
</comment>
<evidence type="ECO:0000259" key="20">
    <source>
        <dbReference type="Pfam" id="PF00082"/>
    </source>
</evidence>
<dbReference type="InterPro" id="IPR000209">
    <property type="entry name" value="Peptidase_S8/S53_dom"/>
</dbReference>
<evidence type="ECO:0000256" key="10">
    <source>
        <dbReference type="ARBA" id="ARBA00022801"/>
    </source>
</evidence>
<dbReference type="Pfam" id="PF17936">
    <property type="entry name" value="Big_6"/>
    <property type="match status" value="2"/>
</dbReference>
<dbReference type="Pfam" id="PF00082">
    <property type="entry name" value="Peptidase_S8"/>
    <property type="match status" value="1"/>
</dbReference>
<dbReference type="CDD" id="cd07484">
    <property type="entry name" value="Peptidases_S8_Thermitase_like"/>
    <property type="match status" value="1"/>
</dbReference>
<comment type="cofactor">
    <cofactor evidence="1">
        <name>Ca(2+)</name>
        <dbReference type="ChEBI" id="CHEBI:29108"/>
    </cofactor>
</comment>
<accession>A0ABC9VAV2</accession>
<feature type="compositionally biased region" description="Basic and acidic residues" evidence="19">
    <location>
        <begin position="1209"/>
        <end position="1224"/>
    </location>
</feature>
<keyword evidence="8" id="KW-0479">Metal-binding</keyword>